<gene>
    <name evidence="2" type="ORF">HYPSUDRAFT_194879</name>
</gene>
<keyword evidence="3" id="KW-1185">Reference proteome</keyword>
<dbReference type="OMA" id="MFKANSR"/>
<protein>
    <submittedName>
        <fullName evidence="2">Uncharacterized protein</fullName>
    </submittedName>
</protein>
<proteinExistence type="predicted"/>
<dbReference type="Proteomes" id="UP000054270">
    <property type="component" value="Unassembled WGS sequence"/>
</dbReference>
<evidence type="ECO:0000313" key="2">
    <source>
        <dbReference type="EMBL" id="KJA14691.1"/>
    </source>
</evidence>
<dbReference type="OrthoDB" id="2103474at2759"/>
<dbReference type="Pfam" id="PF13430">
    <property type="entry name" value="DUF4112"/>
    <property type="match status" value="1"/>
</dbReference>
<accession>A0A0D2NDN6</accession>
<dbReference type="InterPro" id="IPR025187">
    <property type="entry name" value="DUF4112"/>
</dbReference>
<feature type="region of interest" description="Disordered" evidence="1">
    <location>
        <begin position="174"/>
        <end position="284"/>
    </location>
</feature>
<dbReference type="PANTHER" id="PTHR35519:SF2">
    <property type="entry name" value="PH DOMAIN PROTEIN"/>
    <property type="match status" value="1"/>
</dbReference>
<reference evidence="3" key="1">
    <citation type="submission" date="2014-04" db="EMBL/GenBank/DDBJ databases">
        <title>Evolutionary Origins and Diversification of the Mycorrhizal Mutualists.</title>
        <authorList>
            <consortium name="DOE Joint Genome Institute"/>
            <consortium name="Mycorrhizal Genomics Consortium"/>
            <person name="Kohler A."/>
            <person name="Kuo A."/>
            <person name="Nagy L.G."/>
            <person name="Floudas D."/>
            <person name="Copeland A."/>
            <person name="Barry K.W."/>
            <person name="Cichocki N."/>
            <person name="Veneault-Fourrey C."/>
            <person name="LaButti K."/>
            <person name="Lindquist E.A."/>
            <person name="Lipzen A."/>
            <person name="Lundell T."/>
            <person name="Morin E."/>
            <person name="Murat C."/>
            <person name="Riley R."/>
            <person name="Ohm R."/>
            <person name="Sun H."/>
            <person name="Tunlid A."/>
            <person name="Henrissat B."/>
            <person name="Grigoriev I.V."/>
            <person name="Hibbett D.S."/>
            <person name="Martin F."/>
        </authorList>
    </citation>
    <scope>NUCLEOTIDE SEQUENCE [LARGE SCALE GENOMIC DNA]</scope>
    <source>
        <strain evidence="3">FD-334 SS-4</strain>
    </source>
</reference>
<dbReference type="PANTHER" id="PTHR35519">
    <property type="entry name" value="MEMBRANE PROTEINS"/>
    <property type="match status" value="1"/>
</dbReference>
<evidence type="ECO:0000256" key="1">
    <source>
        <dbReference type="SAM" id="MobiDB-lite"/>
    </source>
</evidence>
<name>A0A0D2NDN6_HYPSF</name>
<dbReference type="AlphaFoldDB" id="A0A0D2NDN6"/>
<evidence type="ECO:0000313" key="3">
    <source>
        <dbReference type="Proteomes" id="UP000054270"/>
    </source>
</evidence>
<sequence>MDSILQKTGKKLFEKHLEKYAPEDPLYEFYTDDKGREKRRKRDLPPGLSKRDARILRSVKRRAHYLDKGISLCGLRVGWTFFIGLIPLAGDVADALLNYLLVVRPARRADIPGWLLRRMLLNNAVSAGVGTIPIAGDVALAMFKANSRNAALLEEFLRIRGAEFIKAAGADAVHPEDASGRGWFGGGGKKKGKSAGAAPLPAADLEQVKPGAGMSGDEMQRALPSGSKKKTAQANIEVAPTAGEASKKGSPQSGASFGFFGRKKSTATKSTTKGRFVENVDSEA</sequence>
<dbReference type="STRING" id="945553.A0A0D2NDN6"/>
<dbReference type="EMBL" id="KN817668">
    <property type="protein sequence ID" value="KJA14691.1"/>
    <property type="molecule type" value="Genomic_DNA"/>
</dbReference>
<organism evidence="2 3">
    <name type="scientific">Hypholoma sublateritium (strain FD-334 SS-4)</name>
    <dbReference type="NCBI Taxonomy" id="945553"/>
    <lineage>
        <taxon>Eukaryota</taxon>
        <taxon>Fungi</taxon>
        <taxon>Dikarya</taxon>
        <taxon>Basidiomycota</taxon>
        <taxon>Agaricomycotina</taxon>
        <taxon>Agaricomycetes</taxon>
        <taxon>Agaricomycetidae</taxon>
        <taxon>Agaricales</taxon>
        <taxon>Agaricineae</taxon>
        <taxon>Strophariaceae</taxon>
        <taxon>Hypholoma</taxon>
    </lineage>
</organism>